<evidence type="ECO:0000256" key="2">
    <source>
        <dbReference type="ARBA" id="ARBA00022676"/>
    </source>
</evidence>
<dbReference type="InterPro" id="IPR002213">
    <property type="entry name" value="UDP_glucos_trans"/>
</dbReference>
<dbReference type="Gramene" id="ERN14696">
    <property type="protein sequence ID" value="ERN14696"/>
    <property type="gene ID" value="AMTR_s00038p00222010"/>
</dbReference>
<evidence type="ECO:0000256" key="3">
    <source>
        <dbReference type="ARBA" id="ARBA00022679"/>
    </source>
</evidence>
<dbReference type="eggNOG" id="KOG1192">
    <property type="taxonomic scope" value="Eukaryota"/>
</dbReference>
<dbReference type="GO" id="GO:0005737">
    <property type="term" value="C:cytoplasm"/>
    <property type="evidence" value="ECO:0000318"/>
    <property type="project" value="GO_Central"/>
</dbReference>
<evidence type="ECO:0000313" key="4">
    <source>
        <dbReference type="EMBL" id="ERN14696.1"/>
    </source>
</evidence>
<reference evidence="5" key="1">
    <citation type="journal article" date="2013" name="Science">
        <title>The Amborella genome and the evolution of flowering plants.</title>
        <authorList>
            <consortium name="Amborella Genome Project"/>
        </authorList>
    </citation>
    <scope>NUCLEOTIDE SEQUENCE [LARGE SCALE GENOMIC DNA]</scope>
</reference>
<evidence type="ECO:0008006" key="6">
    <source>
        <dbReference type="Google" id="ProtNLM"/>
    </source>
</evidence>
<dbReference type="GO" id="GO:0080043">
    <property type="term" value="F:quercetin 3-O-glucosyltransferase activity"/>
    <property type="evidence" value="ECO:0000318"/>
    <property type="project" value="GO_Central"/>
</dbReference>
<dbReference type="OMA" id="KSHALCI"/>
<proteinExistence type="inferred from homology"/>
<sequence length="301" mass="33787">MGSQVAVKSHALCIPFTAQGHINPMMQLARILHSKGFYITFVNSEFNQDLITEANGHVPATGFDDFRLETIPDGLPLSHGRTTNVLELCESTRKNMKAPFGELMTRLKCSPGVPGVTCVISDGVLNFTQEVAEEFGVPRVTFRTTSACGYWGYLQIPELIERGYTPLKDLSCLAEGYLETILDWVPGMPNVYLKDMTAFTRTTDPDDFLLNYTKTESQMALRTSALILNTFDDLEKDVVEAMRSRIPCLLYTIGPLLTFSEHESKEEDKSIPTTLLKEETECLTWLDKQQFKSVLYVALQC</sequence>
<keyword evidence="2" id="KW-0328">Glycosyltransferase</keyword>
<accession>U5CNH2</accession>
<keyword evidence="5" id="KW-1185">Reference proteome</keyword>
<dbReference type="EMBL" id="KI392532">
    <property type="protein sequence ID" value="ERN14696.1"/>
    <property type="molecule type" value="Genomic_DNA"/>
</dbReference>
<keyword evidence="3" id="KW-0808">Transferase</keyword>
<comment type="similarity">
    <text evidence="1">Belongs to the UDP-glycosyltransferase family.</text>
</comment>
<dbReference type="AlphaFoldDB" id="U5CNH2"/>
<organism evidence="4 5">
    <name type="scientific">Amborella trichopoda</name>
    <dbReference type="NCBI Taxonomy" id="13333"/>
    <lineage>
        <taxon>Eukaryota</taxon>
        <taxon>Viridiplantae</taxon>
        <taxon>Streptophyta</taxon>
        <taxon>Embryophyta</taxon>
        <taxon>Tracheophyta</taxon>
        <taxon>Spermatophyta</taxon>
        <taxon>Magnoliopsida</taxon>
        <taxon>Amborellales</taxon>
        <taxon>Amborellaceae</taxon>
        <taxon>Amborella</taxon>
    </lineage>
</organism>
<dbReference type="HOGENOM" id="CLU_001724_6_0_1"/>
<dbReference type="PANTHER" id="PTHR11926">
    <property type="entry name" value="GLUCOSYL/GLUCURONOSYL TRANSFERASES"/>
    <property type="match status" value="1"/>
</dbReference>
<name>U5CNH2_AMBTC</name>
<dbReference type="Proteomes" id="UP000017836">
    <property type="component" value="Unassembled WGS sequence"/>
</dbReference>
<dbReference type="FunFam" id="3.40.50.2000:FF:000065">
    <property type="entry name" value="Glycosyltransferase"/>
    <property type="match status" value="1"/>
</dbReference>
<dbReference type="CDD" id="cd03784">
    <property type="entry name" value="GT1_Gtf-like"/>
    <property type="match status" value="1"/>
</dbReference>
<evidence type="ECO:0000256" key="1">
    <source>
        <dbReference type="ARBA" id="ARBA00009995"/>
    </source>
</evidence>
<dbReference type="Gene3D" id="3.40.50.2000">
    <property type="entry name" value="Glycogen Phosphorylase B"/>
    <property type="match status" value="1"/>
</dbReference>
<gene>
    <name evidence="4" type="ORF">AMTR_s00038p00222010</name>
</gene>
<dbReference type="GO" id="GO:0080044">
    <property type="term" value="F:quercetin 7-O-glucosyltransferase activity"/>
    <property type="evidence" value="ECO:0000318"/>
    <property type="project" value="GO_Central"/>
</dbReference>
<dbReference type="PANTHER" id="PTHR11926:SF774">
    <property type="entry name" value="UDP-GLYCOSYLTRANSFERASE 85A1-RELATED"/>
    <property type="match status" value="1"/>
</dbReference>
<dbReference type="SUPFAM" id="SSF53756">
    <property type="entry name" value="UDP-Glycosyltransferase/glycogen phosphorylase"/>
    <property type="match status" value="1"/>
</dbReference>
<protein>
    <recommendedName>
        <fullName evidence="6">UDP-glycosyltransferases domain-containing protein</fullName>
    </recommendedName>
</protein>
<evidence type="ECO:0000313" key="5">
    <source>
        <dbReference type="Proteomes" id="UP000017836"/>
    </source>
</evidence>